<evidence type="ECO:0000313" key="3">
    <source>
        <dbReference type="Proteomes" id="UP000032180"/>
    </source>
</evidence>
<dbReference type="Proteomes" id="UP000032180">
    <property type="component" value="Chromosome 7"/>
</dbReference>
<evidence type="ECO:0000256" key="1">
    <source>
        <dbReference type="SAM" id="MobiDB-lite"/>
    </source>
</evidence>
<protein>
    <submittedName>
        <fullName evidence="2">Uncharacterized protein</fullName>
    </submittedName>
</protein>
<feature type="region of interest" description="Disordered" evidence="1">
    <location>
        <begin position="24"/>
        <end position="43"/>
    </location>
</feature>
<reference evidence="2" key="3">
    <citation type="submission" date="2015-04" db="UniProtKB">
        <authorList>
            <consortium name="EnsemblPlants"/>
        </authorList>
    </citation>
    <scope>IDENTIFICATION</scope>
</reference>
<name>A0A0D9WV19_9ORYZ</name>
<dbReference type="EnsemblPlants" id="LPERR07G01420.1">
    <property type="protein sequence ID" value="LPERR07G01420.1"/>
    <property type="gene ID" value="LPERR07G01420"/>
</dbReference>
<evidence type="ECO:0000313" key="2">
    <source>
        <dbReference type="EnsemblPlants" id="LPERR07G01420.1"/>
    </source>
</evidence>
<sequence>MNHQVLRSKQITATLAELFTAPQKINGSNGEESGQEAKSQALPGRWKGDCRIVELLPERE</sequence>
<dbReference type="Gramene" id="LPERR07G01420.1">
    <property type="protein sequence ID" value="LPERR07G01420.1"/>
    <property type="gene ID" value="LPERR07G01420"/>
</dbReference>
<organism evidence="2 3">
    <name type="scientific">Leersia perrieri</name>
    <dbReference type="NCBI Taxonomy" id="77586"/>
    <lineage>
        <taxon>Eukaryota</taxon>
        <taxon>Viridiplantae</taxon>
        <taxon>Streptophyta</taxon>
        <taxon>Embryophyta</taxon>
        <taxon>Tracheophyta</taxon>
        <taxon>Spermatophyta</taxon>
        <taxon>Magnoliopsida</taxon>
        <taxon>Liliopsida</taxon>
        <taxon>Poales</taxon>
        <taxon>Poaceae</taxon>
        <taxon>BOP clade</taxon>
        <taxon>Oryzoideae</taxon>
        <taxon>Oryzeae</taxon>
        <taxon>Oryzinae</taxon>
        <taxon>Leersia</taxon>
    </lineage>
</organism>
<reference evidence="2 3" key="1">
    <citation type="submission" date="2012-08" db="EMBL/GenBank/DDBJ databases">
        <title>Oryza genome evolution.</title>
        <authorList>
            <person name="Wing R.A."/>
        </authorList>
    </citation>
    <scope>NUCLEOTIDE SEQUENCE</scope>
</reference>
<reference evidence="3" key="2">
    <citation type="submission" date="2013-12" db="EMBL/GenBank/DDBJ databases">
        <authorList>
            <person name="Yu Y."/>
            <person name="Lee S."/>
            <person name="de Baynast K."/>
            <person name="Wissotski M."/>
            <person name="Liu L."/>
            <person name="Talag J."/>
            <person name="Goicoechea J."/>
            <person name="Angelova A."/>
            <person name="Jetty R."/>
            <person name="Kudrna D."/>
            <person name="Golser W."/>
            <person name="Rivera L."/>
            <person name="Zhang J."/>
            <person name="Wing R."/>
        </authorList>
    </citation>
    <scope>NUCLEOTIDE SEQUENCE</scope>
</reference>
<keyword evidence="3" id="KW-1185">Reference proteome</keyword>
<dbReference type="AlphaFoldDB" id="A0A0D9WV19"/>
<feature type="compositionally biased region" description="Polar residues" evidence="1">
    <location>
        <begin position="24"/>
        <end position="38"/>
    </location>
</feature>
<dbReference type="HOGENOM" id="CLU_2945031_0_0_1"/>
<accession>A0A0D9WV19</accession>
<proteinExistence type="predicted"/>